<keyword evidence="2" id="KW-1185">Reference proteome</keyword>
<gene>
    <name evidence="1" type="ORF">CDV26_00790</name>
</gene>
<dbReference type="Gene3D" id="3.40.50.1000">
    <property type="entry name" value="HAD superfamily/HAD-like"/>
    <property type="match status" value="1"/>
</dbReference>
<evidence type="ECO:0000313" key="1">
    <source>
        <dbReference type="EMBL" id="ASG67111.1"/>
    </source>
</evidence>
<dbReference type="Pfam" id="PF09419">
    <property type="entry name" value="PGP_phosphatase"/>
    <property type="match status" value="1"/>
</dbReference>
<reference evidence="1 2" key="1">
    <citation type="submission" date="2017-06" db="EMBL/GenBank/DDBJ databases">
        <title>Complete genome of Francisella halioticida.</title>
        <authorList>
            <person name="Sjodin A."/>
        </authorList>
    </citation>
    <scope>NUCLEOTIDE SEQUENCE [LARGE SCALE GENOMIC DNA]</scope>
    <source>
        <strain evidence="1 2">DSM 23729</strain>
    </source>
</reference>
<evidence type="ECO:0000313" key="2">
    <source>
        <dbReference type="Proteomes" id="UP000249910"/>
    </source>
</evidence>
<dbReference type="RefSeq" id="WP_088771670.1">
    <property type="nucleotide sequence ID" value="NZ_AP023082.1"/>
</dbReference>
<dbReference type="EMBL" id="CP022132">
    <property type="protein sequence ID" value="ASG67111.1"/>
    <property type="molecule type" value="Genomic_DNA"/>
</dbReference>
<sequence>MFSRSLYTIKQIFSHKKMLKFLKYNNCLESIVHLTPGFLNQKKISYLALDFDGVLASHGKPEVIAEVKQWLGDFVTKFGEDNIFILSNKPTQERLEYFKKYFPKIRFISGVAKKPYPEGLNKIIKTINCEPQEVALVDDRLLTGCLACFIAGCYPILITKPYVDRENYTKEERFFSFLRYCEQKMFL</sequence>
<accession>A0ABM6LWX0</accession>
<name>A0ABM6LWX0_9GAMM</name>
<dbReference type="Proteomes" id="UP000249910">
    <property type="component" value="Chromosome"/>
</dbReference>
<protein>
    <submittedName>
        <fullName evidence="1">HAD family hydrolase</fullName>
    </submittedName>
</protein>
<dbReference type="SUPFAM" id="SSF56784">
    <property type="entry name" value="HAD-like"/>
    <property type="match status" value="1"/>
</dbReference>
<dbReference type="InterPro" id="IPR023214">
    <property type="entry name" value="HAD_sf"/>
</dbReference>
<proteinExistence type="predicted"/>
<dbReference type="InterPro" id="IPR036412">
    <property type="entry name" value="HAD-like_sf"/>
</dbReference>
<organism evidence="1 2">
    <name type="scientific">Francisella halioticida</name>
    <dbReference type="NCBI Taxonomy" id="549298"/>
    <lineage>
        <taxon>Bacteria</taxon>
        <taxon>Pseudomonadati</taxon>
        <taxon>Pseudomonadota</taxon>
        <taxon>Gammaproteobacteria</taxon>
        <taxon>Thiotrichales</taxon>
        <taxon>Francisellaceae</taxon>
        <taxon>Francisella</taxon>
    </lineage>
</organism>
<keyword evidence="1" id="KW-0378">Hydrolase</keyword>
<dbReference type="GO" id="GO:0016787">
    <property type="term" value="F:hydrolase activity"/>
    <property type="evidence" value="ECO:0007669"/>
    <property type="project" value="UniProtKB-KW"/>
</dbReference>
<dbReference type="InterPro" id="IPR027706">
    <property type="entry name" value="PGP_Pase"/>
</dbReference>